<proteinExistence type="inferred from homology"/>
<keyword evidence="3 6" id="KW-0808">Transferase</keyword>
<keyword evidence="2 6" id="KW-0489">Methyltransferase</keyword>
<comment type="function">
    <text evidence="6">Methylates the ribose at the nucleotide 34 wobble position in the two leucyl isoacceptors tRNA(Leu)(CmAA) and tRNA(Leu)(cmnm5UmAA). Catalyzes the methyl transfer from S-adenosyl-L-methionine to the 2'-OH of the wobble nucleotide.</text>
</comment>
<comment type="subcellular location">
    <subcellularLocation>
        <location evidence="6">Cytoplasm</location>
    </subcellularLocation>
</comment>
<dbReference type="CDD" id="cd18094">
    <property type="entry name" value="SpoU-like_TrmL"/>
    <property type="match status" value="1"/>
</dbReference>
<dbReference type="InterPro" id="IPR016914">
    <property type="entry name" value="TrmL"/>
</dbReference>
<name>A0A1A5JJS9_RHILI</name>
<dbReference type="InterPro" id="IPR029028">
    <property type="entry name" value="Alpha/beta_knot_MTases"/>
</dbReference>
<dbReference type="GO" id="GO:0141102">
    <property type="term" value="F:tRNA (5-carboxymethylaminomethyluridine(34)-2'-O)-methyltransferase activity"/>
    <property type="evidence" value="ECO:0007669"/>
    <property type="project" value="RHEA"/>
</dbReference>
<comment type="catalytic activity">
    <reaction evidence="6">
        <text>5-carboxymethylaminomethyluridine(34) in tRNA(Leu) + S-adenosyl-L-methionine = 5-carboxymethylaminomethyl-2'-O-methyluridine(34) in tRNA(Leu) + S-adenosyl-L-homocysteine + H(+)</text>
        <dbReference type="Rhea" id="RHEA:43088"/>
        <dbReference type="Rhea" id="RHEA-COMP:10333"/>
        <dbReference type="Rhea" id="RHEA-COMP:10334"/>
        <dbReference type="ChEBI" id="CHEBI:15378"/>
        <dbReference type="ChEBI" id="CHEBI:57856"/>
        <dbReference type="ChEBI" id="CHEBI:59789"/>
        <dbReference type="ChEBI" id="CHEBI:74508"/>
        <dbReference type="ChEBI" id="CHEBI:74511"/>
        <dbReference type="EC" id="2.1.1.207"/>
    </reaction>
</comment>
<evidence type="ECO:0000256" key="7">
    <source>
        <dbReference type="PIRSR" id="PIRSR029256-1"/>
    </source>
</evidence>
<comment type="similarity">
    <text evidence="6">Belongs to the class IV-like SAM-binding methyltransferase superfamily. RNA methyltransferase TrmH family. TrmL subfamily.</text>
</comment>
<evidence type="ECO:0000256" key="1">
    <source>
        <dbReference type="ARBA" id="ARBA00022490"/>
    </source>
</evidence>
<dbReference type="GO" id="GO:0003723">
    <property type="term" value="F:RNA binding"/>
    <property type="evidence" value="ECO:0007669"/>
    <property type="project" value="InterPro"/>
</dbReference>
<evidence type="ECO:0000313" key="10">
    <source>
        <dbReference type="Proteomes" id="UP000093748"/>
    </source>
</evidence>
<dbReference type="AlphaFoldDB" id="A0A1A5JJS9"/>
<comment type="caution">
    <text evidence="9">The sequence shown here is derived from an EMBL/GenBank/DDBJ whole genome shotgun (WGS) entry which is preliminary data.</text>
</comment>
<dbReference type="RefSeq" id="WP_032931430.1">
    <property type="nucleotide sequence ID" value="NZ_LZTH01000001.1"/>
</dbReference>
<evidence type="ECO:0000259" key="8">
    <source>
        <dbReference type="Pfam" id="PF00588"/>
    </source>
</evidence>
<keyword evidence="4 6" id="KW-0949">S-adenosyl-L-methionine</keyword>
<feature type="binding site" evidence="6 7">
    <location>
        <position position="133"/>
    </location>
    <ligand>
        <name>S-adenosyl-L-methionine</name>
        <dbReference type="ChEBI" id="CHEBI:59789"/>
    </ligand>
</feature>
<comment type="catalytic activity">
    <reaction evidence="6">
        <text>cytidine(34) in tRNA + S-adenosyl-L-methionine = 2'-O-methylcytidine(34) in tRNA + S-adenosyl-L-homocysteine + H(+)</text>
        <dbReference type="Rhea" id="RHEA:43084"/>
        <dbReference type="Rhea" id="RHEA-COMP:10331"/>
        <dbReference type="Rhea" id="RHEA-COMP:10332"/>
        <dbReference type="ChEBI" id="CHEBI:15378"/>
        <dbReference type="ChEBI" id="CHEBI:57856"/>
        <dbReference type="ChEBI" id="CHEBI:59789"/>
        <dbReference type="ChEBI" id="CHEBI:74495"/>
        <dbReference type="ChEBI" id="CHEBI:82748"/>
        <dbReference type="EC" id="2.1.1.207"/>
    </reaction>
</comment>
<evidence type="ECO:0000256" key="6">
    <source>
        <dbReference type="HAMAP-Rule" id="MF_01885"/>
    </source>
</evidence>
<protein>
    <recommendedName>
        <fullName evidence="6">tRNA (cytidine(34)-2'-O)-methyltransferase</fullName>
        <ecNumber evidence="6">2.1.1.207</ecNumber>
    </recommendedName>
    <alternativeName>
        <fullName evidence="6">tRNA (cytidine/uridine-2'-O-)-methyltransferase TrmL</fullName>
    </alternativeName>
</protein>
<keyword evidence="5 6" id="KW-0819">tRNA processing</keyword>
<feature type="binding site" evidence="6 7">
    <location>
        <position position="125"/>
    </location>
    <ligand>
        <name>S-adenosyl-L-methionine</name>
        <dbReference type="ChEBI" id="CHEBI:59789"/>
    </ligand>
</feature>
<dbReference type="EC" id="2.1.1.207" evidence="6"/>
<evidence type="ECO:0000256" key="2">
    <source>
        <dbReference type="ARBA" id="ARBA00022603"/>
    </source>
</evidence>
<dbReference type="PANTHER" id="PTHR42971:SF1">
    <property type="entry name" value="TRNA (CYTIDINE(34)-2'-O)-METHYLTRANSFERASE"/>
    <property type="match status" value="1"/>
</dbReference>
<evidence type="ECO:0000313" key="9">
    <source>
        <dbReference type="EMBL" id="OBP74151.1"/>
    </source>
</evidence>
<sequence length="152" mass="16513">MNRRLRIALYQPDIAGNTGTILRFAACLGLGVDIIEPAGFPLSDKALKRAGMDYLEMAALTRHVDWNAFEDWRKKDGRRLVLLSTKAANPYTNFSFADGDILLFGRESAGVPDPVHQAADARLTIPMQGSARSINVALSVAMVAGEAIRQLG</sequence>
<feature type="domain" description="tRNA/rRNA methyltransferase SpoU type" evidence="8">
    <location>
        <begin position="5"/>
        <end position="143"/>
    </location>
</feature>
<reference evidence="10" key="1">
    <citation type="submission" date="2016-06" db="EMBL/GenBank/DDBJ databases">
        <title>NZP2037 Pacbio-Illumina hybrid assembly.</title>
        <authorList>
            <person name="Ramsay J.P."/>
        </authorList>
    </citation>
    <scope>NUCLEOTIDE SEQUENCE [LARGE SCALE GENOMIC DNA]</scope>
    <source>
        <strain evidence="10">R7ANS::ICEMlSym2042</strain>
    </source>
</reference>
<evidence type="ECO:0000256" key="5">
    <source>
        <dbReference type="ARBA" id="ARBA00022694"/>
    </source>
</evidence>
<keyword evidence="1 6" id="KW-0963">Cytoplasm</keyword>
<accession>A0A1A5JJS9</accession>
<dbReference type="Gene3D" id="3.40.1280.10">
    <property type="match status" value="1"/>
</dbReference>
<dbReference type="Proteomes" id="UP000093748">
    <property type="component" value="Unassembled WGS sequence"/>
</dbReference>
<dbReference type="GeneID" id="66682462"/>
<organism evidence="9 10">
    <name type="scientific">Rhizobium loti</name>
    <name type="common">Mesorhizobium loti</name>
    <dbReference type="NCBI Taxonomy" id="381"/>
    <lineage>
        <taxon>Bacteria</taxon>
        <taxon>Pseudomonadati</taxon>
        <taxon>Pseudomonadota</taxon>
        <taxon>Alphaproteobacteria</taxon>
        <taxon>Hyphomicrobiales</taxon>
        <taxon>Phyllobacteriaceae</taxon>
        <taxon>Mesorhizobium</taxon>
    </lineage>
</organism>
<dbReference type="InterPro" id="IPR029026">
    <property type="entry name" value="tRNA_m1G_MTases_N"/>
</dbReference>
<feature type="binding site" evidence="6 7">
    <location>
        <position position="83"/>
    </location>
    <ligand>
        <name>S-adenosyl-L-methionine</name>
        <dbReference type="ChEBI" id="CHEBI:59789"/>
    </ligand>
</feature>
<dbReference type="PANTHER" id="PTHR42971">
    <property type="entry name" value="TRNA (CYTIDINE(34)-2'-O)-METHYLTRANSFERASE"/>
    <property type="match status" value="1"/>
</dbReference>
<dbReference type="SUPFAM" id="SSF75217">
    <property type="entry name" value="alpha/beta knot"/>
    <property type="match status" value="1"/>
</dbReference>
<dbReference type="GO" id="GO:0141098">
    <property type="term" value="F:tRNA (cytidine(34)-2'-O)-methyltransferase activity"/>
    <property type="evidence" value="ECO:0007669"/>
    <property type="project" value="RHEA"/>
</dbReference>
<dbReference type="GO" id="GO:0005737">
    <property type="term" value="C:cytoplasm"/>
    <property type="evidence" value="ECO:0007669"/>
    <property type="project" value="UniProtKB-SubCell"/>
</dbReference>
<gene>
    <name evidence="6" type="primary">trmL</name>
    <name evidence="9" type="ORF">BAE39_17430</name>
</gene>
<dbReference type="Pfam" id="PF00588">
    <property type="entry name" value="SpoU_methylase"/>
    <property type="match status" value="1"/>
</dbReference>
<dbReference type="EMBL" id="LZTJ01000023">
    <property type="protein sequence ID" value="OBP74151.1"/>
    <property type="molecule type" value="Genomic_DNA"/>
</dbReference>
<evidence type="ECO:0000256" key="3">
    <source>
        <dbReference type="ARBA" id="ARBA00022679"/>
    </source>
</evidence>
<dbReference type="GO" id="GO:0002130">
    <property type="term" value="P:wobble position ribose methylation"/>
    <property type="evidence" value="ECO:0007669"/>
    <property type="project" value="TreeGrafter"/>
</dbReference>
<feature type="binding site" evidence="6 7">
    <location>
        <position position="105"/>
    </location>
    <ligand>
        <name>S-adenosyl-L-methionine</name>
        <dbReference type="ChEBI" id="CHEBI:59789"/>
    </ligand>
</feature>
<dbReference type="InterPro" id="IPR001537">
    <property type="entry name" value="SpoU_MeTrfase"/>
</dbReference>
<dbReference type="HAMAP" id="MF_01885">
    <property type="entry name" value="tRNA_methyltr_TrmL"/>
    <property type="match status" value="1"/>
</dbReference>
<dbReference type="PIRSF" id="PIRSF029256">
    <property type="entry name" value="SpoU_TrmH_prd"/>
    <property type="match status" value="1"/>
</dbReference>
<dbReference type="OrthoDB" id="9789043at2"/>
<comment type="subunit">
    <text evidence="6">Homodimer.</text>
</comment>
<evidence type="ECO:0000256" key="4">
    <source>
        <dbReference type="ARBA" id="ARBA00022691"/>
    </source>
</evidence>